<evidence type="ECO:0000256" key="3">
    <source>
        <dbReference type="ARBA" id="ARBA00022475"/>
    </source>
</evidence>
<dbReference type="Proteomes" id="UP000252884">
    <property type="component" value="Unassembled WGS sequence"/>
</dbReference>
<evidence type="ECO:0000256" key="5">
    <source>
        <dbReference type="ARBA" id="ARBA00022840"/>
    </source>
</evidence>
<dbReference type="SUPFAM" id="SSF52540">
    <property type="entry name" value="P-loop containing nucleoside triphosphate hydrolases"/>
    <property type="match status" value="1"/>
</dbReference>
<dbReference type="GO" id="GO:0015833">
    <property type="term" value="P:peptide transport"/>
    <property type="evidence" value="ECO:0007669"/>
    <property type="project" value="InterPro"/>
</dbReference>
<dbReference type="PANTHER" id="PTHR43776:SF7">
    <property type="entry name" value="D,D-DIPEPTIDE TRANSPORT ATP-BINDING PROTEIN DDPF-RELATED"/>
    <property type="match status" value="1"/>
</dbReference>
<dbReference type="FunFam" id="3.40.50.300:FF:000016">
    <property type="entry name" value="Oligopeptide ABC transporter ATP-binding component"/>
    <property type="match status" value="1"/>
</dbReference>
<comment type="caution">
    <text evidence="7">The sequence shown here is derived from an EMBL/GenBank/DDBJ whole genome shotgun (WGS) entry which is preliminary data.</text>
</comment>
<reference evidence="7 8" key="1">
    <citation type="submission" date="2018-07" db="EMBL/GenBank/DDBJ databases">
        <title>Genomic Encyclopedia of Type Strains, Phase IV (KMG-IV): sequencing the most valuable type-strain genomes for metagenomic binning, comparative biology and taxonomic classification.</title>
        <authorList>
            <person name="Goeker M."/>
        </authorList>
    </citation>
    <scope>NUCLEOTIDE SEQUENCE [LARGE SCALE GENOMIC DNA]</scope>
    <source>
        <strain evidence="7 8">DSM 21634</strain>
    </source>
</reference>
<dbReference type="PROSITE" id="PS50893">
    <property type="entry name" value="ABC_TRANSPORTER_2"/>
    <property type="match status" value="1"/>
</dbReference>
<dbReference type="InterPro" id="IPR017871">
    <property type="entry name" value="ABC_transporter-like_CS"/>
</dbReference>
<feature type="domain" description="ABC transporter" evidence="6">
    <location>
        <begin position="11"/>
        <end position="256"/>
    </location>
</feature>
<dbReference type="InterPro" id="IPR003593">
    <property type="entry name" value="AAA+_ATPase"/>
</dbReference>
<keyword evidence="2" id="KW-0813">Transport</keyword>
<dbReference type="InterPro" id="IPR013563">
    <property type="entry name" value="Oligopep_ABC_C"/>
</dbReference>
<dbReference type="Pfam" id="PF00005">
    <property type="entry name" value="ABC_tran"/>
    <property type="match status" value="1"/>
</dbReference>
<dbReference type="InterPro" id="IPR003439">
    <property type="entry name" value="ABC_transporter-like_ATP-bd"/>
</dbReference>
<dbReference type="AlphaFoldDB" id="A0A368XHR8"/>
<dbReference type="GO" id="GO:0016887">
    <property type="term" value="F:ATP hydrolysis activity"/>
    <property type="evidence" value="ECO:0007669"/>
    <property type="project" value="InterPro"/>
</dbReference>
<gene>
    <name evidence="7" type="ORF">DES41_109274</name>
</gene>
<dbReference type="Gene3D" id="3.40.50.300">
    <property type="entry name" value="P-loop containing nucleotide triphosphate hydrolases"/>
    <property type="match status" value="1"/>
</dbReference>
<keyword evidence="3" id="KW-0472">Membrane</keyword>
<keyword evidence="8" id="KW-1185">Reference proteome</keyword>
<dbReference type="PANTHER" id="PTHR43776">
    <property type="entry name" value="TRANSPORT ATP-BINDING PROTEIN"/>
    <property type="match status" value="1"/>
</dbReference>
<evidence type="ECO:0000313" key="7">
    <source>
        <dbReference type="EMBL" id="RCW67551.1"/>
    </source>
</evidence>
<keyword evidence="3" id="KW-1003">Cell membrane</keyword>
<proteinExistence type="inferred from homology"/>
<dbReference type="OrthoDB" id="9802772at2"/>
<dbReference type="InterPro" id="IPR050319">
    <property type="entry name" value="ABC_transp_ATP-bind"/>
</dbReference>
<dbReference type="GO" id="GO:0005524">
    <property type="term" value="F:ATP binding"/>
    <property type="evidence" value="ECO:0007669"/>
    <property type="project" value="UniProtKB-KW"/>
</dbReference>
<evidence type="ECO:0000256" key="2">
    <source>
        <dbReference type="ARBA" id="ARBA00022448"/>
    </source>
</evidence>
<dbReference type="GO" id="GO:0055085">
    <property type="term" value="P:transmembrane transport"/>
    <property type="evidence" value="ECO:0007669"/>
    <property type="project" value="UniProtKB-ARBA"/>
</dbReference>
<keyword evidence="5 7" id="KW-0067">ATP-binding</keyword>
<accession>A0A368XHR8</accession>
<keyword evidence="4" id="KW-0547">Nucleotide-binding</keyword>
<dbReference type="InterPro" id="IPR027417">
    <property type="entry name" value="P-loop_NTPase"/>
</dbReference>
<comment type="similarity">
    <text evidence="1">Belongs to the ABC transporter superfamily.</text>
</comment>
<dbReference type="CDD" id="cd03257">
    <property type="entry name" value="ABC_NikE_OppD_transporters"/>
    <property type="match status" value="1"/>
</dbReference>
<dbReference type="NCBIfam" id="TIGR01727">
    <property type="entry name" value="oligo_HPY"/>
    <property type="match status" value="1"/>
</dbReference>
<evidence type="ECO:0000256" key="4">
    <source>
        <dbReference type="ARBA" id="ARBA00022741"/>
    </source>
</evidence>
<dbReference type="RefSeq" id="WP_114471046.1">
    <property type="nucleotide sequence ID" value="NZ_QPJK01000009.1"/>
</dbReference>
<dbReference type="PROSITE" id="PS00211">
    <property type="entry name" value="ABC_TRANSPORTER_1"/>
    <property type="match status" value="1"/>
</dbReference>
<evidence type="ECO:0000259" key="6">
    <source>
        <dbReference type="PROSITE" id="PS50893"/>
    </source>
</evidence>
<organism evidence="7 8">
    <name type="scientific">Pseudorhodoferax soli</name>
    <dbReference type="NCBI Taxonomy" id="545864"/>
    <lineage>
        <taxon>Bacteria</taxon>
        <taxon>Pseudomonadati</taxon>
        <taxon>Pseudomonadota</taxon>
        <taxon>Betaproteobacteria</taxon>
        <taxon>Burkholderiales</taxon>
        <taxon>Comamonadaceae</taxon>
    </lineage>
</organism>
<sequence length="347" mass="37119">MPPETPATPLLEVQGLQKHFKVRHSRNPVKAVEQLSFAVPAGSTFAIVGESGCGKTTCAKLILGLEPPSAGSIRFDGRDVASLAGADRRTWRRQVQAVFQDPYASLNPRLRVATIVAEPILANEKPTRAELDRRIAELLDVVGLPADAARRYPHEFSGGQRQRVAIARALALRPRLLVLDEPTSALDVSIRAQILNLLSDIQQQYGLTYLLIAHDLALVEHFADAVGVMYLGDMVEQGPTAQVFGAPRHPYTRALLASVLRPDPDVPLPVGMIRGEIGSALAPPPGCKFHPRCPQAIDACRSDKPVPTPFSPLHWAACHVEAARATGAPTAAAPAAGAGTHLEPALP</sequence>
<evidence type="ECO:0000313" key="8">
    <source>
        <dbReference type="Proteomes" id="UP000252884"/>
    </source>
</evidence>
<dbReference type="SMART" id="SM00382">
    <property type="entry name" value="AAA"/>
    <property type="match status" value="1"/>
</dbReference>
<protein>
    <submittedName>
        <fullName evidence="7">Peptide/nickel transport system ATP-binding protein/oligopeptide transport system ATP-binding protein</fullName>
    </submittedName>
</protein>
<dbReference type="EMBL" id="QPJK01000009">
    <property type="protein sequence ID" value="RCW67551.1"/>
    <property type="molecule type" value="Genomic_DNA"/>
</dbReference>
<dbReference type="Pfam" id="PF08352">
    <property type="entry name" value="oligo_HPY"/>
    <property type="match status" value="1"/>
</dbReference>
<evidence type="ECO:0000256" key="1">
    <source>
        <dbReference type="ARBA" id="ARBA00005417"/>
    </source>
</evidence>
<name>A0A368XHR8_9BURK</name>